<feature type="compositionally biased region" description="Basic and acidic residues" evidence="1">
    <location>
        <begin position="134"/>
        <end position="146"/>
    </location>
</feature>
<evidence type="ECO:0000313" key="2">
    <source>
        <dbReference type="EMBL" id="TNN65976.1"/>
    </source>
</evidence>
<gene>
    <name evidence="2" type="ORF">EYF80_023849</name>
</gene>
<dbReference type="EMBL" id="SRLO01000227">
    <property type="protein sequence ID" value="TNN65976.1"/>
    <property type="molecule type" value="Genomic_DNA"/>
</dbReference>
<evidence type="ECO:0000313" key="3">
    <source>
        <dbReference type="Proteomes" id="UP000314294"/>
    </source>
</evidence>
<reference evidence="2 3" key="1">
    <citation type="submission" date="2019-03" db="EMBL/GenBank/DDBJ databases">
        <title>First draft genome of Liparis tanakae, snailfish: a comprehensive survey of snailfish specific genes.</title>
        <authorList>
            <person name="Kim W."/>
            <person name="Song I."/>
            <person name="Jeong J.-H."/>
            <person name="Kim D."/>
            <person name="Kim S."/>
            <person name="Ryu S."/>
            <person name="Song J.Y."/>
            <person name="Lee S.K."/>
        </authorList>
    </citation>
    <scope>NUCLEOTIDE SEQUENCE [LARGE SCALE GENOMIC DNA]</scope>
    <source>
        <tissue evidence="2">Muscle</tissue>
    </source>
</reference>
<proteinExistence type="predicted"/>
<feature type="region of interest" description="Disordered" evidence="1">
    <location>
        <begin position="134"/>
        <end position="158"/>
    </location>
</feature>
<sequence>MAELPLQRHKSFVYFFYNDISIKEVDLTHTISSAAGGMESTDEARDARTSTETNRKRIGSHGQAGIDGDRVGRRRERKDIFSRELSPVSLNKTLNPARSLFLSPLCQRNAFNTSMTHQADGIYDRLIGSEDGERKCLSRSSKEMRESSPLVMPGNTAK</sequence>
<comment type="caution">
    <text evidence="2">The sequence shown here is derived from an EMBL/GenBank/DDBJ whole genome shotgun (WGS) entry which is preliminary data.</text>
</comment>
<accession>A0A4Z2HJN7</accession>
<dbReference type="AlphaFoldDB" id="A0A4Z2HJN7"/>
<protein>
    <submittedName>
        <fullName evidence="2">Uncharacterized protein</fullName>
    </submittedName>
</protein>
<name>A0A4Z2HJN7_9TELE</name>
<dbReference type="Proteomes" id="UP000314294">
    <property type="component" value="Unassembled WGS sequence"/>
</dbReference>
<keyword evidence="3" id="KW-1185">Reference proteome</keyword>
<feature type="region of interest" description="Disordered" evidence="1">
    <location>
        <begin position="38"/>
        <end position="74"/>
    </location>
</feature>
<organism evidence="2 3">
    <name type="scientific">Liparis tanakae</name>
    <name type="common">Tanaka's snailfish</name>
    <dbReference type="NCBI Taxonomy" id="230148"/>
    <lineage>
        <taxon>Eukaryota</taxon>
        <taxon>Metazoa</taxon>
        <taxon>Chordata</taxon>
        <taxon>Craniata</taxon>
        <taxon>Vertebrata</taxon>
        <taxon>Euteleostomi</taxon>
        <taxon>Actinopterygii</taxon>
        <taxon>Neopterygii</taxon>
        <taxon>Teleostei</taxon>
        <taxon>Neoteleostei</taxon>
        <taxon>Acanthomorphata</taxon>
        <taxon>Eupercaria</taxon>
        <taxon>Perciformes</taxon>
        <taxon>Cottioidei</taxon>
        <taxon>Cottales</taxon>
        <taxon>Liparidae</taxon>
        <taxon>Liparis</taxon>
    </lineage>
</organism>
<feature type="compositionally biased region" description="Basic and acidic residues" evidence="1">
    <location>
        <begin position="42"/>
        <end position="55"/>
    </location>
</feature>
<evidence type="ECO:0000256" key="1">
    <source>
        <dbReference type="SAM" id="MobiDB-lite"/>
    </source>
</evidence>